<gene>
    <name evidence="1" type="ORF">METZ01_LOCUS284220</name>
</gene>
<organism evidence="1">
    <name type="scientific">marine metagenome</name>
    <dbReference type="NCBI Taxonomy" id="408172"/>
    <lineage>
        <taxon>unclassified sequences</taxon>
        <taxon>metagenomes</taxon>
        <taxon>ecological metagenomes</taxon>
    </lineage>
</organism>
<sequence>MNFNYQKARDLMVENQLRPNKIQDANILEIFKAVPKEVFLHEENRAATYSDLDIHLSGNRGYLKTLHIAQLINSANIKKNHKILHIGGLTGYVSVLMANLCKEVIVVEPNSKLKSLLEKNIILQNISNIKIVDGKLDCGFVEESPYDLIFIDSPINYLKDMIKQQLNSELGKIIMIQKVGNYLNHAYKIIKSHNNYTKEYLFDVFTKYELYEESEGFVF</sequence>
<protein>
    <recommendedName>
        <fullName evidence="2">Protein-L-isoaspartate(D-aspartate) O-methyltransferase</fullName>
    </recommendedName>
</protein>
<accession>A0A382L3T2</accession>
<dbReference type="AlphaFoldDB" id="A0A382L3T2"/>
<dbReference type="InterPro" id="IPR029063">
    <property type="entry name" value="SAM-dependent_MTases_sf"/>
</dbReference>
<evidence type="ECO:0000313" key="1">
    <source>
        <dbReference type="EMBL" id="SVC31366.1"/>
    </source>
</evidence>
<evidence type="ECO:0008006" key="2">
    <source>
        <dbReference type="Google" id="ProtNLM"/>
    </source>
</evidence>
<dbReference type="Gene3D" id="3.40.50.150">
    <property type="entry name" value="Vaccinia Virus protein VP39"/>
    <property type="match status" value="1"/>
</dbReference>
<proteinExistence type="predicted"/>
<dbReference type="CDD" id="cd02440">
    <property type="entry name" value="AdoMet_MTases"/>
    <property type="match status" value="1"/>
</dbReference>
<dbReference type="SUPFAM" id="SSF53335">
    <property type="entry name" value="S-adenosyl-L-methionine-dependent methyltransferases"/>
    <property type="match status" value="1"/>
</dbReference>
<dbReference type="Pfam" id="PF01135">
    <property type="entry name" value="PCMT"/>
    <property type="match status" value="1"/>
</dbReference>
<name>A0A382L3T2_9ZZZZ</name>
<dbReference type="EMBL" id="UINC01084583">
    <property type="protein sequence ID" value="SVC31366.1"/>
    <property type="molecule type" value="Genomic_DNA"/>
</dbReference>
<reference evidence="1" key="1">
    <citation type="submission" date="2018-05" db="EMBL/GenBank/DDBJ databases">
        <authorList>
            <person name="Lanie J.A."/>
            <person name="Ng W.-L."/>
            <person name="Kazmierczak K.M."/>
            <person name="Andrzejewski T.M."/>
            <person name="Davidsen T.M."/>
            <person name="Wayne K.J."/>
            <person name="Tettelin H."/>
            <person name="Glass J.I."/>
            <person name="Rusch D."/>
            <person name="Podicherti R."/>
            <person name="Tsui H.-C.T."/>
            <person name="Winkler M.E."/>
        </authorList>
    </citation>
    <scope>NUCLEOTIDE SEQUENCE</scope>
</reference>